<feature type="transmembrane region" description="Helical" evidence="1">
    <location>
        <begin position="6"/>
        <end position="29"/>
    </location>
</feature>
<evidence type="ECO:0000313" key="2">
    <source>
        <dbReference type="EMBL" id="EAR20342.1"/>
    </source>
</evidence>
<protein>
    <submittedName>
        <fullName evidence="2">Uncharacterized protein</fullName>
    </submittedName>
</protein>
<evidence type="ECO:0000256" key="1">
    <source>
        <dbReference type="SAM" id="Phobius"/>
    </source>
</evidence>
<gene>
    <name evidence="2" type="ORF">NB231_06705</name>
</gene>
<reference evidence="2 3" key="1">
    <citation type="submission" date="2006-02" db="EMBL/GenBank/DDBJ databases">
        <authorList>
            <person name="Waterbury J."/>
            <person name="Ferriera S."/>
            <person name="Johnson J."/>
            <person name="Kravitz S."/>
            <person name="Halpern A."/>
            <person name="Remington K."/>
            <person name="Beeson K."/>
            <person name="Tran B."/>
            <person name="Rogers Y.-H."/>
            <person name="Friedman R."/>
            <person name="Venter J.C."/>
        </authorList>
    </citation>
    <scope>NUCLEOTIDE SEQUENCE [LARGE SCALE GENOMIC DNA]</scope>
    <source>
        <strain evidence="2 3">Nb-231</strain>
    </source>
</reference>
<comment type="caution">
    <text evidence="2">The sequence shown here is derived from an EMBL/GenBank/DDBJ whole genome shotgun (WGS) entry which is preliminary data.</text>
</comment>
<organism evidence="2 3">
    <name type="scientific">Nitrococcus mobilis Nb-231</name>
    <dbReference type="NCBI Taxonomy" id="314278"/>
    <lineage>
        <taxon>Bacteria</taxon>
        <taxon>Pseudomonadati</taxon>
        <taxon>Pseudomonadota</taxon>
        <taxon>Gammaproteobacteria</taxon>
        <taxon>Chromatiales</taxon>
        <taxon>Ectothiorhodospiraceae</taxon>
        <taxon>Nitrococcus</taxon>
    </lineage>
</organism>
<dbReference type="AlphaFoldDB" id="A4BV75"/>
<dbReference type="Proteomes" id="UP000003374">
    <property type="component" value="Unassembled WGS sequence"/>
</dbReference>
<accession>A4BV75</accession>
<keyword evidence="3" id="KW-1185">Reference proteome</keyword>
<keyword evidence="1" id="KW-1133">Transmembrane helix</keyword>
<evidence type="ECO:0000313" key="3">
    <source>
        <dbReference type="Proteomes" id="UP000003374"/>
    </source>
</evidence>
<name>A4BV75_9GAMM</name>
<sequence>MFGQLFQWVLIHGQYFVLLFLLIEMSLYLRAVYLRAQFELKFPAKYS</sequence>
<keyword evidence="1" id="KW-0812">Transmembrane</keyword>
<keyword evidence="1" id="KW-0472">Membrane</keyword>
<dbReference type="EMBL" id="AAOF01000024">
    <property type="protein sequence ID" value="EAR20342.1"/>
    <property type="molecule type" value="Genomic_DNA"/>
</dbReference>
<dbReference type="HOGENOM" id="CLU_3170764_0_0_6"/>
<proteinExistence type="predicted"/>
<dbReference type="STRING" id="314278.NB231_06705"/>